<feature type="region of interest" description="Disordered" evidence="1">
    <location>
        <begin position="389"/>
        <end position="411"/>
    </location>
</feature>
<feature type="region of interest" description="Disordered" evidence="1">
    <location>
        <begin position="1"/>
        <end position="23"/>
    </location>
</feature>
<gene>
    <name evidence="3" type="ORF">M9Y10_015131</name>
</gene>
<name>A0ABR2L1E8_9EUKA</name>
<protein>
    <recommendedName>
        <fullName evidence="2">Rab-GAP TBC domain-containing protein</fullName>
    </recommendedName>
</protein>
<evidence type="ECO:0000259" key="2">
    <source>
        <dbReference type="PROSITE" id="PS50086"/>
    </source>
</evidence>
<dbReference type="InterPro" id="IPR000195">
    <property type="entry name" value="Rab-GAP-TBC_dom"/>
</dbReference>
<evidence type="ECO:0000313" key="3">
    <source>
        <dbReference type="EMBL" id="KAK8897195.1"/>
    </source>
</evidence>
<dbReference type="InterPro" id="IPR035969">
    <property type="entry name" value="Rab-GAP_TBC_sf"/>
</dbReference>
<evidence type="ECO:0000313" key="4">
    <source>
        <dbReference type="Proteomes" id="UP001470230"/>
    </source>
</evidence>
<dbReference type="Pfam" id="PF00566">
    <property type="entry name" value="RabGAP-TBC"/>
    <property type="match status" value="1"/>
</dbReference>
<keyword evidence="4" id="KW-1185">Reference proteome</keyword>
<organism evidence="3 4">
    <name type="scientific">Tritrichomonas musculus</name>
    <dbReference type="NCBI Taxonomy" id="1915356"/>
    <lineage>
        <taxon>Eukaryota</taxon>
        <taxon>Metamonada</taxon>
        <taxon>Parabasalia</taxon>
        <taxon>Tritrichomonadida</taxon>
        <taxon>Tritrichomonadidae</taxon>
        <taxon>Tritrichomonas</taxon>
    </lineage>
</organism>
<evidence type="ECO:0000256" key="1">
    <source>
        <dbReference type="SAM" id="MobiDB-lite"/>
    </source>
</evidence>
<dbReference type="SUPFAM" id="SSF47923">
    <property type="entry name" value="Ypt/Rab-GAP domain of gyp1p"/>
    <property type="match status" value="2"/>
</dbReference>
<proteinExistence type="predicted"/>
<accession>A0ABR2L1E8</accession>
<feature type="domain" description="Rab-GAP TBC" evidence="2">
    <location>
        <begin position="61"/>
        <end position="310"/>
    </location>
</feature>
<comment type="caution">
    <text evidence="3">The sequence shown here is derived from an EMBL/GenBank/DDBJ whole genome shotgun (WGS) entry which is preliminary data.</text>
</comment>
<dbReference type="PANTHER" id="PTHR22957">
    <property type="entry name" value="TBC1 DOMAIN FAMILY MEMBER GTPASE-ACTIVATING PROTEIN"/>
    <property type="match status" value="1"/>
</dbReference>
<dbReference type="PROSITE" id="PS50086">
    <property type="entry name" value="TBC_RABGAP"/>
    <property type="match status" value="1"/>
</dbReference>
<dbReference type="EMBL" id="JAPFFF010000002">
    <property type="protein sequence ID" value="KAK8897195.1"/>
    <property type="molecule type" value="Genomic_DNA"/>
</dbReference>
<dbReference type="SMART" id="SM00164">
    <property type="entry name" value="TBC"/>
    <property type="match status" value="1"/>
</dbReference>
<dbReference type="PANTHER" id="PTHR22957:SF27">
    <property type="entry name" value="TBC1 DOMAIN FAMILY MEMBER 13"/>
    <property type="match status" value="1"/>
</dbReference>
<reference evidence="3 4" key="1">
    <citation type="submission" date="2024-04" db="EMBL/GenBank/DDBJ databases">
        <title>Tritrichomonas musculus Genome.</title>
        <authorList>
            <person name="Alves-Ferreira E."/>
            <person name="Grigg M."/>
            <person name="Lorenzi H."/>
            <person name="Galac M."/>
        </authorList>
    </citation>
    <scope>NUCLEOTIDE SEQUENCE [LARGE SCALE GENOMIC DNA]</scope>
    <source>
        <strain evidence="3 4">EAF2021</strain>
    </source>
</reference>
<dbReference type="Gene3D" id="1.10.8.270">
    <property type="entry name" value="putative rabgap domain of human tbc1 domain family member 14 like domains"/>
    <property type="match status" value="1"/>
</dbReference>
<sequence>MSDSPQTPPDKPSNHSTKIKLPASVDPNPEFVILPLIQATAEDSKIDVEKIQHLCSCGLDSSRPEDRAVAWLVLSHIFKTDPFSVPQIRSKNKESYLEYIKILNMEGYENEIFPLDAEVTKFREGIDNELMSLIYIDVLRTPHHIHFLPFQDTSVEITSTTDNLAPFHQQMRRIERILYIFAKLNSTVSYLQGMNEIATVLYYVFSMAIAFFSNDHDEMESFVFTMFQTLHGSTKLSEMYLLQERSTILQSRMNQFMDVLGKHFPKGANIITTHNIPPFVFCYKWLLCLFSQDYLIPKLVLVWDALFAHFDELLEYATYVAVAKVKLLENELDLEDYIKSMTTLNKGVAENVEELLRVADRYWLEDHSEKNQLLTKVTNFFKNIQILPKQQNHQDKKQPPPPNDHSPNHKK</sequence>
<dbReference type="Proteomes" id="UP001470230">
    <property type="component" value="Unassembled WGS sequence"/>
</dbReference>
<feature type="compositionally biased region" description="Pro residues" evidence="1">
    <location>
        <begin position="1"/>
        <end position="11"/>
    </location>
</feature>
<dbReference type="Gene3D" id="1.10.472.80">
    <property type="entry name" value="Ypt/Rab-GAP domain of gyp1p, domain 3"/>
    <property type="match status" value="1"/>
</dbReference>